<dbReference type="Pfam" id="PF17855">
    <property type="entry name" value="MCM_lid"/>
    <property type="match status" value="1"/>
</dbReference>
<evidence type="ECO:0000256" key="3">
    <source>
        <dbReference type="ARBA" id="ARBA00022705"/>
    </source>
</evidence>
<dbReference type="FunFam" id="2.20.28.10:FF:000003">
    <property type="entry name" value="DNA helicase"/>
    <property type="match status" value="1"/>
</dbReference>
<dbReference type="AlphaFoldDB" id="A0A2H5A3X1"/>
<evidence type="ECO:0000256" key="1">
    <source>
        <dbReference type="ARBA" id="ARBA00008010"/>
    </source>
</evidence>
<geneLocation type="plasmid" evidence="11 12">
    <name>pNYT1</name>
</geneLocation>
<dbReference type="GO" id="GO:0017116">
    <property type="term" value="F:single-stranded DNA helicase activity"/>
    <property type="evidence" value="ECO:0007669"/>
    <property type="project" value="TreeGrafter"/>
</dbReference>
<dbReference type="GO" id="GO:0042555">
    <property type="term" value="C:MCM complex"/>
    <property type="evidence" value="ECO:0007669"/>
    <property type="project" value="TreeGrafter"/>
</dbReference>
<organism evidence="11 12">
    <name type="scientific">Haloarcula taiwanensis</name>
    <dbReference type="NCBI Taxonomy" id="1932004"/>
    <lineage>
        <taxon>Archaea</taxon>
        <taxon>Methanobacteriati</taxon>
        <taxon>Methanobacteriota</taxon>
        <taxon>Stenosarchaea group</taxon>
        <taxon>Halobacteria</taxon>
        <taxon>Halobacteriales</taxon>
        <taxon>Haloarculaceae</taxon>
        <taxon>Haloarcula</taxon>
    </lineage>
</organism>
<dbReference type="SUPFAM" id="SSF50249">
    <property type="entry name" value="Nucleic acid-binding proteins"/>
    <property type="match status" value="1"/>
</dbReference>
<evidence type="ECO:0000256" key="4">
    <source>
        <dbReference type="ARBA" id="ARBA00022741"/>
    </source>
</evidence>
<evidence type="ECO:0000256" key="8">
    <source>
        <dbReference type="ARBA" id="ARBA00023125"/>
    </source>
</evidence>
<dbReference type="Gene3D" id="3.40.50.300">
    <property type="entry name" value="P-loop containing nucleotide triphosphate hydrolases"/>
    <property type="match status" value="1"/>
</dbReference>
<dbReference type="Pfam" id="PF17207">
    <property type="entry name" value="MCM_OB"/>
    <property type="match status" value="1"/>
</dbReference>
<dbReference type="Proteomes" id="UP000242917">
    <property type="component" value="Plasmid pNYT1"/>
</dbReference>
<dbReference type="InterPro" id="IPR041562">
    <property type="entry name" value="MCM_lid"/>
</dbReference>
<protein>
    <recommendedName>
        <fullName evidence="2">DNA helicase</fullName>
        <ecNumber evidence="2">3.6.4.12</ecNumber>
    </recommendedName>
</protein>
<dbReference type="Pfam" id="PF00493">
    <property type="entry name" value="MCM"/>
    <property type="match status" value="1"/>
</dbReference>
<evidence type="ECO:0000313" key="12">
    <source>
        <dbReference type="Proteomes" id="UP000242917"/>
    </source>
</evidence>
<keyword evidence="5" id="KW-0378">Hydrolase</keyword>
<sequence length="681" mass="76578">MPENHELPEELIQFFRDYYSEEIAQLAQRYPREQKSLHVDYGDLYRFDPGLADDVRNHPKELQEHLEEALRLYDLPIAVELNDAHVRIYNLPEIHVFDPSGVSRHENIGQLLDIRRQVQKVSDVKPRLTEAVWECQRCGIQTEIPQHGESLQEPHECQGCERQGPFSLDVSASSWIDHQYARIQQPPEKTNGGEAQSVDAHLEDDLIEGFDAGDRVVLTGILDIEEPEADQGLDFDTNLDARSVVKEESDYDDVNVDDHIDKIEAIASGEHGDPYQLLVDSINPKHRGDEHVKLAVALQLFGGWAHEYPDGSRDRGDWHMLLLGDPGCGKSTFLRYVDQIAPRSTYASGKGATAAGMTAAAVSDDFGDTEWGLEAGALVLADSGIACVDEIDKMQSDAVSSMHDALESQQVHVNKAGINATLNARTSLLAAGNPKEGRFDRYRPRGEQIDMGPTLLSRFDLMFMVSDEPDREDDADVVEHMVQSRQAAGRHTRGEQLGEEEQQRVEPAIDRSVMRAYVAHAKQTCRPVIEDDEVAERLKQFFVEFRAGAGEQDDDSPIPLTFRKVEAIQRLAESSARVRLSGTVELEDVERAIKLVTKSMKQVGYDPESEEFDVDIIQTGQSKNQRERRSKILTLIGESNGSTVQDVVCKTEFDTELVKYDIERLRESGRVYSIDGEFRRT</sequence>
<dbReference type="Gene3D" id="2.40.50.140">
    <property type="entry name" value="Nucleic acid-binding proteins"/>
    <property type="match status" value="1"/>
</dbReference>
<dbReference type="SMART" id="SM00350">
    <property type="entry name" value="MCM"/>
    <property type="match status" value="1"/>
</dbReference>
<dbReference type="Gene3D" id="2.20.28.10">
    <property type="match status" value="1"/>
</dbReference>
<dbReference type="EMBL" id="CP019156">
    <property type="protein sequence ID" value="AUG49448.1"/>
    <property type="molecule type" value="Genomic_DNA"/>
</dbReference>
<proteinExistence type="inferred from homology"/>
<dbReference type="Gene3D" id="1.10.10.10">
    <property type="entry name" value="Winged helix-like DNA-binding domain superfamily/Winged helix DNA-binding domain"/>
    <property type="match status" value="1"/>
</dbReference>
<dbReference type="PANTHER" id="PTHR11630">
    <property type="entry name" value="DNA REPLICATION LICENSING FACTOR MCM FAMILY MEMBER"/>
    <property type="match status" value="1"/>
</dbReference>
<evidence type="ECO:0000259" key="10">
    <source>
        <dbReference type="PROSITE" id="PS50051"/>
    </source>
</evidence>
<dbReference type="GO" id="GO:0005524">
    <property type="term" value="F:ATP binding"/>
    <property type="evidence" value="ECO:0007669"/>
    <property type="project" value="UniProtKB-KW"/>
</dbReference>
<dbReference type="PANTHER" id="PTHR11630:SF66">
    <property type="entry name" value="DNA REPLICATION LICENSING FACTOR MCM4"/>
    <property type="match status" value="1"/>
</dbReference>
<dbReference type="InterPro" id="IPR027417">
    <property type="entry name" value="P-loop_NTPase"/>
</dbReference>
<dbReference type="Pfam" id="PF14551">
    <property type="entry name" value="MCM_N"/>
    <property type="match status" value="1"/>
</dbReference>
<dbReference type="PROSITE" id="PS50051">
    <property type="entry name" value="MCM_2"/>
    <property type="match status" value="1"/>
</dbReference>
<feature type="domain" description="MCM C-terminal AAA(+) ATPase" evidence="10">
    <location>
        <begin position="274"/>
        <end position="481"/>
    </location>
</feature>
<reference evidence="11 12" key="1">
    <citation type="submission" date="2017-01" db="EMBL/GenBank/DDBJ databases">
        <title>A Red Light-Sensitive Sensory Rhodopsin I From Haloarcula taiwanensis, A New Haloarchaeon Isolated From Taiwan.</title>
        <authorList>
            <person name="Yang C.-S."/>
            <person name="Han Y.-A."/>
            <person name="Chen P.-C."/>
            <person name="Ng W.V."/>
            <person name="Chen T.-W."/>
        </authorList>
    </citation>
    <scope>NUCLEOTIDE SEQUENCE [LARGE SCALE GENOMIC DNA]</scope>
    <source>
        <strain evidence="11 12">Taiwanensis</strain>
        <plasmid evidence="11 12">pNYT1</plasmid>
    </source>
</reference>
<keyword evidence="3" id="KW-0235">DNA replication</keyword>
<evidence type="ECO:0000256" key="5">
    <source>
        <dbReference type="ARBA" id="ARBA00022801"/>
    </source>
</evidence>
<dbReference type="InterPro" id="IPR012340">
    <property type="entry name" value="NA-bd_OB-fold"/>
</dbReference>
<evidence type="ECO:0000256" key="7">
    <source>
        <dbReference type="ARBA" id="ARBA00022840"/>
    </source>
</evidence>
<gene>
    <name evidence="11" type="ORF">BVU17_17875</name>
</gene>
<name>A0A2H5A3X1_9EURY</name>
<dbReference type="InterPro" id="IPR033762">
    <property type="entry name" value="MCM_OB"/>
</dbReference>
<dbReference type="SUPFAM" id="SSF52540">
    <property type="entry name" value="P-loop containing nucleoside triphosphate hydrolases"/>
    <property type="match status" value="1"/>
</dbReference>
<accession>A0A2H5A3X1</accession>
<dbReference type="FunFam" id="3.40.50.300:FF:002469">
    <property type="entry name" value="Cell division control protein 21"/>
    <property type="match status" value="1"/>
</dbReference>
<dbReference type="OrthoDB" id="6747at2157"/>
<dbReference type="InterPro" id="IPR001208">
    <property type="entry name" value="MCM_dom"/>
</dbReference>
<dbReference type="InterPro" id="IPR027925">
    <property type="entry name" value="MCM_N"/>
</dbReference>
<keyword evidence="11" id="KW-0614">Plasmid</keyword>
<dbReference type="InterPro" id="IPR036388">
    <property type="entry name" value="WH-like_DNA-bd_sf"/>
</dbReference>
<comment type="similarity">
    <text evidence="1 9">Belongs to the MCM family.</text>
</comment>
<keyword evidence="6 11" id="KW-0347">Helicase</keyword>
<dbReference type="KEGG" id="hta:BVU17_17875"/>
<dbReference type="GO" id="GO:0006260">
    <property type="term" value="P:DNA replication"/>
    <property type="evidence" value="ECO:0007669"/>
    <property type="project" value="UniProtKB-KW"/>
</dbReference>
<keyword evidence="8 9" id="KW-0238">DNA-binding</keyword>
<keyword evidence="12" id="KW-1185">Reference proteome</keyword>
<evidence type="ECO:0000313" key="11">
    <source>
        <dbReference type="EMBL" id="AUG49448.1"/>
    </source>
</evidence>
<dbReference type="EC" id="3.6.4.12" evidence="2"/>
<evidence type="ECO:0000256" key="2">
    <source>
        <dbReference type="ARBA" id="ARBA00012551"/>
    </source>
</evidence>
<keyword evidence="4 9" id="KW-0547">Nucleotide-binding</keyword>
<dbReference type="InterPro" id="IPR031327">
    <property type="entry name" value="MCM"/>
</dbReference>
<keyword evidence="7 9" id="KW-0067">ATP-binding</keyword>
<dbReference type="GO" id="GO:0003697">
    <property type="term" value="F:single-stranded DNA binding"/>
    <property type="evidence" value="ECO:0007669"/>
    <property type="project" value="TreeGrafter"/>
</dbReference>
<evidence type="ECO:0000256" key="9">
    <source>
        <dbReference type="RuleBase" id="RU004070"/>
    </source>
</evidence>
<dbReference type="PRINTS" id="PR01657">
    <property type="entry name" value="MCMFAMILY"/>
</dbReference>
<dbReference type="GO" id="GO:0016787">
    <property type="term" value="F:hydrolase activity"/>
    <property type="evidence" value="ECO:0007669"/>
    <property type="project" value="UniProtKB-KW"/>
</dbReference>
<evidence type="ECO:0000256" key="6">
    <source>
        <dbReference type="ARBA" id="ARBA00022806"/>
    </source>
</evidence>
<dbReference type="Gene3D" id="3.30.1640.10">
    <property type="entry name" value="mini-chromosome maintenance (MCM) complex, chain A, domain 1"/>
    <property type="match status" value="1"/>
</dbReference>